<dbReference type="SMR" id="G5ACS7"/>
<feature type="compositionally biased region" description="Polar residues" evidence="1">
    <location>
        <begin position="101"/>
        <end position="116"/>
    </location>
</feature>
<sequence length="116" mass="12800">MKARCRLLVENLQPPVLKAQISQLIDLERRDCKSDGVALFDLILEHATVQQRFQRMSQGYAGREDSKSAKPEQKSQRVSTSKSGSTRSTAPIASAPPEPARTSQPTRATQPTRSPP</sequence>
<dbReference type="EMBL" id="JH159163">
    <property type="protein sequence ID" value="EGZ07151.1"/>
    <property type="molecule type" value="Genomic_DNA"/>
</dbReference>
<dbReference type="RefSeq" id="XP_009537915.1">
    <property type="nucleotide sequence ID" value="XM_009539620.1"/>
</dbReference>
<protein>
    <submittedName>
        <fullName evidence="2">Uncharacterized protein</fullName>
    </submittedName>
</protein>
<feature type="compositionally biased region" description="Polar residues" evidence="1">
    <location>
        <begin position="76"/>
        <end position="91"/>
    </location>
</feature>
<feature type="compositionally biased region" description="Basic and acidic residues" evidence="1">
    <location>
        <begin position="62"/>
        <end position="75"/>
    </location>
</feature>
<gene>
    <name evidence="2" type="ORF">PHYSODRAFT_392166</name>
</gene>
<evidence type="ECO:0000256" key="1">
    <source>
        <dbReference type="SAM" id="MobiDB-lite"/>
    </source>
</evidence>
<proteinExistence type="predicted"/>
<name>G5ACS7_PHYSP</name>
<reference evidence="2 3" key="1">
    <citation type="journal article" date="2006" name="Science">
        <title>Phytophthora genome sequences uncover evolutionary origins and mechanisms of pathogenesis.</title>
        <authorList>
            <person name="Tyler B.M."/>
            <person name="Tripathy S."/>
            <person name="Zhang X."/>
            <person name="Dehal P."/>
            <person name="Jiang R.H."/>
            <person name="Aerts A."/>
            <person name="Arredondo F.D."/>
            <person name="Baxter L."/>
            <person name="Bensasson D."/>
            <person name="Beynon J.L."/>
            <person name="Chapman J."/>
            <person name="Damasceno C.M."/>
            <person name="Dorrance A.E."/>
            <person name="Dou D."/>
            <person name="Dickerman A.W."/>
            <person name="Dubchak I.L."/>
            <person name="Garbelotto M."/>
            <person name="Gijzen M."/>
            <person name="Gordon S.G."/>
            <person name="Govers F."/>
            <person name="Grunwald N.J."/>
            <person name="Huang W."/>
            <person name="Ivors K.L."/>
            <person name="Jones R.W."/>
            <person name="Kamoun S."/>
            <person name="Krampis K."/>
            <person name="Lamour K.H."/>
            <person name="Lee M.K."/>
            <person name="McDonald W.H."/>
            <person name="Medina M."/>
            <person name="Meijer H.J."/>
            <person name="Nordberg E.K."/>
            <person name="Maclean D.J."/>
            <person name="Ospina-Giraldo M.D."/>
            <person name="Morris P.F."/>
            <person name="Phuntumart V."/>
            <person name="Putnam N.H."/>
            <person name="Rash S."/>
            <person name="Rose J.K."/>
            <person name="Sakihama Y."/>
            <person name="Salamov A.A."/>
            <person name="Savidor A."/>
            <person name="Scheuring C.F."/>
            <person name="Smith B.M."/>
            <person name="Sobral B.W."/>
            <person name="Terry A."/>
            <person name="Torto-Alalibo T.A."/>
            <person name="Win J."/>
            <person name="Xu Z."/>
            <person name="Zhang H."/>
            <person name="Grigoriev I.V."/>
            <person name="Rokhsar D.S."/>
            <person name="Boore J.L."/>
        </authorList>
    </citation>
    <scope>NUCLEOTIDE SEQUENCE [LARGE SCALE GENOMIC DNA]</scope>
    <source>
        <strain evidence="2 3">P6497</strain>
    </source>
</reference>
<dbReference type="AlphaFoldDB" id="G5ACS7"/>
<evidence type="ECO:0000313" key="3">
    <source>
        <dbReference type="Proteomes" id="UP000002640"/>
    </source>
</evidence>
<dbReference type="Proteomes" id="UP000002640">
    <property type="component" value="Unassembled WGS sequence"/>
</dbReference>
<feature type="region of interest" description="Disordered" evidence="1">
    <location>
        <begin position="55"/>
        <end position="116"/>
    </location>
</feature>
<evidence type="ECO:0000313" key="2">
    <source>
        <dbReference type="EMBL" id="EGZ07151.1"/>
    </source>
</evidence>
<organism evidence="2 3">
    <name type="scientific">Phytophthora sojae (strain P6497)</name>
    <name type="common">Soybean stem and root rot agent</name>
    <name type="synonym">Phytophthora megasperma f. sp. glycines</name>
    <dbReference type="NCBI Taxonomy" id="1094619"/>
    <lineage>
        <taxon>Eukaryota</taxon>
        <taxon>Sar</taxon>
        <taxon>Stramenopiles</taxon>
        <taxon>Oomycota</taxon>
        <taxon>Peronosporomycetes</taxon>
        <taxon>Peronosporales</taxon>
        <taxon>Peronosporaceae</taxon>
        <taxon>Phytophthora</taxon>
    </lineage>
</organism>
<dbReference type="InParanoid" id="G5ACS7"/>
<dbReference type="GeneID" id="20651152"/>
<accession>G5ACS7</accession>
<dbReference type="KEGG" id="psoj:PHYSODRAFT_392166"/>
<feature type="non-terminal residue" evidence="2">
    <location>
        <position position="116"/>
    </location>
</feature>
<keyword evidence="3" id="KW-1185">Reference proteome</keyword>